<reference evidence="7 8" key="1">
    <citation type="journal article" date="2022" name="DNA Res.">
        <title>Genome analysis of five recently described species of the CUG-Ser clade uncovers Candida theae as a new hybrid lineage with pathogenic potential in the Candida parapsilosis species complex.</title>
        <authorList>
            <person name="Mixao V."/>
            <person name="Del Olmo V."/>
            <person name="Hegedusova E."/>
            <person name="Saus E."/>
            <person name="Pryszcz L."/>
            <person name="Cillingova A."/>
            <person name="Nosek J."/>
            <person name="Gabaldon T."/>
        </authorList>
    </citation>
    <scope>NUCLEOTIDE SEQUENCE [LARGE SCALE GENOMIC DNA]</scope>
    <source>
        <strain evidence="7 8">CBS 12239</strain>
    </source>
</reference>
<sequence length="321" mass="35817">MSQENVPASCTSSLPSISLPTTPVKSLTDSWQDTLDYFSIKPQLSLEISQDLCSVKSRTSDRNNQADDESSAEEDYDDAKSQVMDVVTKPLEHMSLQEDCSPITPFEKSVVSPQVKPQPPTNKFNLSMPNLQQHKFLIVDDNIINLKILNRILLKLYPRCSITQIQDSTQVEKIVLGSKFDTIFIDIEMPNISGLDIAQFIRNDSQFDATSLIAVTTRNSPQDLQLFKQYGIDYTFGKPLNYKLDFMTKTIEEIMGRRQRQTESQSRNLSTSSKSICATASTVVTTTPGSTAVLDFIDLTVVHSVSSLSSTDSYTVLETKS</sequence>
<feature type="modified residue" description="4-aspartylphosphate" evidence="4">
    <location>
        <position position="186"/>
    </location>
</feature>
<dbReference type="InterPro" id="IPR001789">
    <property type="entry name" value="Sig_transdc_resp-reg_receiver"/>
</dbReference>
<evidence type="ECO:0000256" key="2">
    <source>
        <dbReference type="ARBA" id="ARBA00037668"/>
    </source>
</evidence>
<dbReference type="CDD" id="cd17546">
    <property type="entry name" value="REC_hyHK_CKI1_RcsC-like"/>
    <property type="match status" value="1"/>
</dbReference>
<evidence type="ECO:0000313" key="8">
    <source>
        <dbReference type="Proteomes" id="UP001204833"/>
    </source>
</evidence>
<protein>
    <recommendedName>
        <fullName evidence="3">Stress response regulator protein 1</fullName>
    </recommendedName>
</protein>
<feature type="region of interest" description="Disordered" evidence="5">
    <location>
        <begin position="1"/>
        <end position="26"/>
    </location>
</feature>
<dbReference type="AlphaFoldDB" id="A0AAD5BFD7"/>
<evidence type="ECO:0000256" key="5">
    <source>
        <dbReference type="SAM" id="MobiDB-lite"/>
    </source>
</evidence>
<evidence type="ECO:0000259" key="6">
    <source>
        <dbReference type="PROSITE" id="PS50110"/>
    </source>
</evidence>
<dbReference type="PANTHER" id="PTHR44591:SF3">
    <property type="entry name" value="RESPONSE REGULATORY DOMAIN-CONTAINING PROTEIN"/>
    <property type="match status" value="1"/>
</dbReference>
<dbReference type="GO" id="GO:0036180">
    <property type="term" value="P:filamentous growth of a population of unicellular organisms in response to biotic stimulus"/>
    <property type="evidence" value="ECO:0007669"/>
    <property type="project" value="UniProtKB-ARBA"/>
</dbReference>
<dbReference type="EMBL" id="JAIHNG010000115">
    <property type="protein sequence ID" value="KAI5958872.1"/>
    <property type="molecule type" value="Genomic_DNA"/>
</dbReference>
<keyword evidence="1 4" id="KW-0597">Phosphoprotein</keyword>
<dbReference type="PROSITE" id="PS50110">
    <property type="entry name" value="RESPONSE_REGULATORY"/>
    <property type="match status" value="1"/>
</dbReference>
<feature type="compositionally biased region" description="Low complexity" evidence="5">
    <location>
        <begin position="9"/>
        <end position="23"/>
    </location>
</feature>
<dbReference type="GO" id="GO:0000160">
    <property type="term" value="P:phosphorelay signal transduction system"/>
    <property type="evidence" value="ECO:0007669"/>
    <property type="project" value="InterPro"/>
</dbReference>
<dbReference type="InterPro" id="IPR011006">
    <property type="entry name" value="CheY-like_superfamily"/>
</dbReference>
<dbReference type="Gene3D" id="3.40.50.2300">
    <property type="match status" value="1"/>
</dbReference>
<dbReference type="Proteomes" id="UP001204833">
    <property type="component" value="Unassembled WGS sequence"/>
</dbReference>
<dbReference type="GeneID" id="76150365"/>
<evidence type="ECO:0000313" key="7">
    <source>
        <dbReference type="EMBL" id="KAI5958872.1"/>
    </source>
</evidence>
<dbReference type="PANTHER" id="PTHR44591">
    <property type="entry name" value="STRESS RESPONSE REGULATOR PROTEIN 1"/>
    <property type="match status" value="1"/>
</dbReference>
<dbReference type="InterPro" id="IPR050595">
    <property type="entry name" value="Bact_response_regulator"/>
</dbReference>
<organism evidence="7 8">
    <name type="scientific">Candida theae</name>
    <dbReference type="NCBI Taxonomy" id="1198502"/>
    <lineage>
        <taxon>Eukaryota</taxon>
        <taxon>Fungi</taxon>
        <taxon>Dikarya</taxon>
        <taxon>Ascomycota</taxon>
        <taxon>Saccharomycotina</taxon>
        <taxon>Pichiomycetes</taxon>
        <taxon>Debaryomycetaceae</taxon>
        <taxon>Candida/Lodderomyces clade</taxon>
        <taxon>Candida</taxon>
    </lineage>
</organism>
<dbReference type="Pfam" id="PF00072">
    <property type="entry name" value="Response_reg"/>
    <property type="match status" value="1"/>
</dbReference>
<evidence type="ECO:0000256" key="3">
    <source>
        <dbReference type="ARBA" id="ARBA00040436"/>
    </source>
</evidence>
<name>A0AAD5BFD7_9ASCO</name>
<feature type="region of interest" description="Disordered" evidence="5">
    <location>
        <begin position="57"/>
        <end position="80"/>
    </location>
</feature>
<feature type="domain" description="Response regulatory" evidence="6">
    <location>
        <begin position="135"/>
        <end position="253"/>
    </location>
</feature>
<gene>
    <name evidence="7" type="ORF">KGF57_002306</name>
</gene>
<accession>A0AAD5BFD7</accession>
<feature type="compositionally biased region" description="Acidic residues" evidence="5">
    <location>
        <begin position="66"/>
        <end position="77"/>
    </location>
</feature>
<dbReference type="RefSeq" id="XP_051609215.1">
    <property type="nucleotide sequence ID" value="XM_051751606.1"/>
</dbReference>
<dbReference type="SUPFAM" id="SSF52172">
    <property type="entry name" value="CheY-like"/>
    <property type="match status" value="1"/>
</dbReference>
<dbReference type="GO" id="GO:0006950">
    <property type="term" value="P:response to stress"/>
    <property type="evidence" value="ECO:0007669"/>
    <property type="project" value="UniProtKB-ARBA"/>
</dbReference>
<comment type="caution">
    <text evidence="7">The sequence shown here is derived from an EMBL/GenBank/DDBJ whole genome shotgun (WGS) entry which is preliminary data.</text>
</comment>
<evidence type="ECO:0000256" key="1">
    <source>
        <dbReference type="ARBA" id="ARBA00022553"/>
    </source>
</evidence>
<keyword evidence="8" id="KW-1185">Reference proteome</keyword>
<proteinExistence type="predicted"/>
<evidence type="ECO:0000256" key="4">
    <source>
        <dbReference type="PROSITE-ProRule" id="PRU00169"/>
    </source>
</evidence>
<comment type="function">
    <text evidence="2">Required for stress adaptation, morphogenesis and virulence.</text>
</comment>
<dbReference type="GO" id="GO:1900445">
    <property type="term" value="P:positive regulation of filamentous growth of a population of unicellular organisms in response to biotic stimulus"/>
    <property type="evidence" value="ECO:0007669"/>
    <property type="project" value="UniProtKB-ARBA"/>
</dbReference>
<dbReference type="SMART" id="SM00448">
    <property type="entry name" value="REC"/>
    <property type="match status" value="1"/>
</dbReference>